<proteinExistence type="predicted"/>
<gene>
    <name evidence="1" type="ORF">PPRIM_AZ9-3.1.T0700167</name>
</gene>
<sequence>MNFENIVKFMEKSEACLNYELINAPFVPNTFSLWRDVVYENVDPNQWFEFVKQIDKQLFQKYLEKVREAYARKLTYQDLKLNVRYDLDDKKLKSIFENNLKKQVDTLTVHLSYYQAQVEYAYDLLRRIHTYKFVDYNVEQIQTQQKDQTLYQKYLDKIMRGFISNVQDIATEKIKEYCATGLIKSNSFLESGKSFFKQFLFNGGVTVAKLSNINLGLFIGGIIAEQIVSKVALSMMVQRVSSKLDYLQLELDQMTNELTYINSDLDHLIYRAAEEFPRNFEQNQTFIQAFVQKNYKVNLGSDIIYCSETNTIIQKSIEEDCVILNEVEYNLPLQEENDEDACVIKFSSSNISDNINKQHFDSIF</sequence>
<protein>
    <submittedName>
        <fullName evidence="1">Uncharacterized protein</fullName>
    </submittedName>
</protein>
<accession>A0A8S1MWF2</accession>
<dbReference type="AlphaFoldDB" id="A0A8S1MWF2"/>
<organism evidence="1 2">
    <name type="scientific">Paramecium primaurelia</name>
    <dbReference type="NCBI Taxonomy" id="5886"/>
    <lineage>
        <taxon>Eukaryota</taxon>
        <taxon>Sar</taxon>
        <taxon>Alveolata</taxon>
        <taxon>Ciliophora</taxon>
        <taxon>Intramacronucleata</taxon>
        <taxon>Oligohymenophorea</taxon>
        <taxon>Peniculida</taxon>
        <taxon>Parameciidae</taxon>
        <taxon>Paramecium</taxon>
    </lineage>
</organism>
<keyword evidence="2" id="KW-1185">Reference proteome</keyword>
<comment type="caution">
    <text evidence="1">The sequence shown here is derived from an EMBL/GenBank/DDBJ whole genome shotgun (WGS) entry which is preliminary data.</text>
</comment>
<dbReference type="Proteomes" id="UP000688137">
    <property type="component" value="Unassembled WGS sequence"/>
</dbReference>
<reference evidence="1" key="1">
    <citation type="submission" date="2021-01" db="EMBL/GenBank/DDBJ databases">
        <authorList>
            <consortium name="Genoscope - CEA"/>
            <person name="William W."/>
        </authorList>
    </citation>
    <scope>NUCLEOTIDE SEQUENCE</scope>
</reference>
<name>A0A8S1MWF2_PARPR</name>
<evidence type="ECO:0000313" key="1">
    <source>
        <dbReference type="EMBL" id="CAD8083652.1"/>
    </source>
</evidence>
<dbReference type="EMBL" id="CAJJDM010000073">
    <property type="protein sequence ID" value="CAD8083652.1"/>
    <property type="molecule type" value="Genomic_DNA"/>
</dbReference>
<evidence type="ECO:0000313" key="2">
    <source>
        <dbReference type="Proteomes" id="UP000688137"/>
    </source>
</evidence>